<accession>A0AAW1RHS1</accession>
<dbReference type="EMBL" id="JALJOV010002185">
    <property type="protein sequence ID" value="KAK9833356.1"/>
    <property type="molecule type" value="Genomic_DNA"/>
</dbReference>
<reference evidence="2 3" key="1">
    <citation type="journal article" date="2024" name="Nat. Commun.">
        <title>Phylogenomics reveals the evolutionary origins of lichenization in chlorophyte algae.</title>
        <authorList>
            <person name="Puginier C."/>
            <person name="Libourel C."/>
            <person name="Otte J."/>
            <person name="Skaloud P."/>
            <person name="Haon M."/>
            <person name="Grisel S."/>
            <person name="Petersen M."/>
            <person name="Berrin J.G."/>
            <person name="Delaux P.M."/>
            <person name="Dal Grande F."/>
            <person name="Keller J."/>
        </authorList>
    </citation>
    <scope>NUCLEOTIDE SEQUENCE [LARGE SCALE GENOMIC DNA]</scope>
    <source>
        <strain evidence="2 3">SAG 2523</strain>
    </source>
</reference>
<gene>
    <name evidence="2" type="ORF">WJX84_005145</name>
</gene>
<dbReference type="AlphaFoldDB" id="A0AAW1RHS1"/>
<protein>
    <submittedName>
        <fullName evidence="2">Uncharacterized protein</fullName>
    </submittedName>
</protein>
<dbReference type="Proteomes" id="UP001485043">
    <property type="component" value="Unassembled WGS sequence"/>
</dbReference>
<feature type="region of interest" description="Disordered" evidence="1">
    <location>
        <begin position="1"/>
        <end position="29"/>
    </location>
</feature>
<comment type="caution">
    <text evidence="2">The sequence shown here is derived from an EMBL/GenBank/DDBJ whole genome shotgun (WGS) entry which is preliminary data.</text>
</comment>
<evidence type="ECO:0000313" key="2">
    <source>
        <dbReference type="EMBL" id="KAK9833356.1"/>
    </source>
</evidence>
<organism evidence="2 3">
    <name type="scientific">Apatococcus fuscideae</name>
    <dbReference type="NCBI Taxonomy" id="2026836"/>
    <lineage>
        <taxon>Eukaryota</taxon>
        <taxon>Viridiplantae</taxon>
        <taxon>Chlorophyta</taxon>
        <taxon>core chlorophytes</taxon>
        <taxon>Trebouxiophyceae</taxon>
        <taxon>Chlorellales</taxon>
        <taxon>Chlorellaceae</taxon>
        <taxon>Apatococcus</taxon>
    </lineage>
</organism>
<keyword evidence="3" id="KW-1185">Reference proteome</keyword>
<evidence type="ECO:0000313" key="3">
    <source>
        <dbReference type="Proteomes" id="UP001485043"/>
    </source>
</evidence>
<proteinExistence type="predicted"/>
<name>A0AAW1RHS1_9CHLO</name>
<evidence type="ECO:0000256" key="1">
    <source>
        <dbReference type="SAM" id="MobiDB-lite"/>
    </source>
</evidence>
<sequence>MSRQSCIGLRNSRTGLAAPVRQPPSAGDFQSHRASKKVCSAVAALSPFLCLLVGQALRSTKPGVSLSLRKKFFKPDAGVSRA</sequence>